<dbReference type="OrthoDB" id="186587at2"/>
<dbReference type="PANTHER" id="PTHR43130">
    <property type="entry name" value="ARAC-FAMILY TRANSCRIPTIONAL REGULATOR"/>
    <property type="match status" value="1"/>
</dbReference>
<dbReference type="InterPro" id="IPR052158">
    <property type="entry name" value="INH-QAR"/>
</dbReference>
<evidence type="ECO:0000259" key="1">
    <source>
        <dbReference type="Pfam" id="PF01965"/>
    </source>
</evidence>
<dbReference type="EMBL" id="AP014946">
    <property type="protein sequence ID" value="BAT61899.1"/>
    <property type="molecule type" value="Genomic_DNA"/>
</dbReference>
<dbReference type="GO" id="GO:0050549">
    <property type="term" value="F:cyclohexyl-isocyanide hydratase activity"/>
    <property type="evidence" value="ECO:0007669"/>
    <property type="project" value="UniProtKB-EC"/>
</dbReference>
<keyword evidence="3" id="KW-1185">Reference proteome</keyword>
<dbReference type="RefSeq" id="WP_096358535.1">
    <property type="nucleotide sequence ID" value="NZ_AP014946.1"/>
</dbReference>
<dbReference type="Gene3D" id="3.40.50.880">
    <property type="match status" value="1"/>
</dbReference>
<feature type="domain" description="DJ-1/PfpI" evidence="1">
    <location>
        <begin position="9"/>
        <end position="175"/>
    </location>
</feature>
<dbReference type="GO" id="GO:0006355">
    <property type="term" value="P:regulation of DNA-templated transcription"/>
    <property type="evidence" value="ECO:0007669"/>
    <property type="project" value="TreeGrafter"/>
</dbReference>
<evidence type="ECO:0000313" key="2">
    <source>
        <dbReference type="EMBL" id="BAT61899.1"/>
    </source>
</evidence>
<keyword evidence="2" id="KW-0456">Lyase</keyword>
<protein>
    <submittedName>
        <fullName evidence="2">Isonitrile hydratase</fullName>
        <ecNumber evidence="2">4.2.1.103</ecNumber>
    </submittedName>
</protein>
<dbReference type="SUPFAM" id="SSF52317">
    <property type="entry name" value="Class I glutamine amidotransferase-like"/>
    <property type="match status" value="1"/>
</dbReference>
<dbReference type="InterPro" id="IPR002818">
    <property type="entry name" value="DJ-1/PfpI"/>
</dbReference>
<dbReference type="AlphaFoldDB" id="A0A0S3Q156"/>
<accession>A0A0S3Q156</accession>
<dbReference type="Pfam" id="PF01965">
    <property type="entry name" value="DJ-1_PfpI"/>
    <property type="match status" value="1"/>
</dbReference>
<proteinExistence type="predicted"/>
<dbReference type="CDD" id="cd03139">
    <property type="entry name" value="GATase1_PfpI_2"/>
    <property type="match status" value="1"/>
</dbReference>
<dbReference type="KEGG" id="vgo:GJW-30_1_04461"/>
<dbReference type="Proteomes" id="UP000236884">
    <property type="component" value="Chromosome"/>
</dbReference>
<reference evidence="2 3" key="1">
    <citation type="submission" date="2015-08" db="EMBL/GenBank/DDBJ databases">
        <title>Investigation of the bacterial diversity of lava forest soil.</title>
        <authorList>
            <person name="Lee J.S."/>
        </authorList>
    </citation>
    <scope>NUCLEOTIDE SEQUENCE [LARGE SCALE GENOMIC DNA]</scope>
    <source>
        <strain evidence="2 3">GJW-30</strain>
    </source>
</reference>
<name>A0A0S3Q156_9BRAD</name>
<sequence>MKQRNDAARIGIVIYEDVEPIDVGGTAGVVSMATRVLPNITSVLIAEHKGPIKLAGGVTVLADYDFAVPPPCDVYIVCGGPGWRREVRNDAMMAFLRARQKAEIASVCTGALILAAAGTLDGLQATTRRTAVGAETSAPLADMTGYAATAKPIPALVVEDQGVVTSGGVSLAIDGMLYLIGKLYGEAARDDVAKVIEYDRAFSANRDALGIVTAGPSRYANRDSSA</sequence>
<dbReference type="EC" id="4.2.1.103" evidence="2"/>
<dbReference type="PANTHER" id="PTHR43130:SF3">
    <property type="entry name" value="HTH-TYPE TRANSCRIPTIONAL REGULATOR RV1931C"/>
    <property type="match status" value="1"/>
</dbReference>
<gene>
    <name evidence="2" type="primary">inhA_2</name>
    <name evidence="2" type="ORF">GJW-30_1_04461</name>
</gene>
<evidence type="ECO:0000313" key="3">
    <source>
        <dbReference type="Proteomes" id="UP000236884"/>
    </source>
</evidence>
<dbReference type="InterPro" id="IPR029062">
    <property type="entry name" value="Class_I_gatase-like"/>
</dbReference>
<organism evidence="2 3">
    <name type="scientific">Variibacter gotjawalensis</name>
    <dbReference type="NCBI Taxonomy" id="1333996"/>
    <lineage>
        <taxon>Bacteria</taxon>
        <taxon>Pseudomonadati</taxon>
        <taxon>Pseudomonadota</taxon>
        <taxon>Alphaproteobacteria</taxon>
        <taxon>Hyphomicrobiales</taxon>
        <taxon>Nitrobacteraceae</taxon>
        <taxon>Variibacter</taxon>
    </lineage>
</organism>